<keyword evidence="1" id="KW-0472">Membrane</keyword>
<feature type="transmembrane region" description="Helical" evidence="1">
    <location>
        <begin position="38"/>
        <end position="58"/>
    </location>
</feature>
<keyword evidence="1" id="KW-0812">Transmembrane</keyword>
<proteinExistence type="predicted"/>
<accession>A0A518HLR2</accession>
<dbReference type="AlphaFoldDB" id="A0A518HLR2"/>
<evidence type="ECO:0000313" key="3">
    <source>
        <dbReference type="Proteomes" id="UP000319004"/>
    </source>
</evidence>
<evidence type="ECO:0000256" key="1">
    <source>
        <dbReference type="SAM" id="Phobius"/>
    </source>
</evidence>
<dbReference type="KEGG" id="snep:Enr13x_15910"/>
<name>A0A518HLR2_9BACT</name>
<dbReference type="Proteomes" id="UP000319004">
    <property type="component" value="Chromosome"/>
</dbReference>
<gene>
    <name evidence="2" type="ORF">Enr13x_15910</name>
</gene>
<keyword evidence="1" id="KW-1133">Transmembrane helix</keyword>
<sequence length="69" mass="7879">MNGEFYFGYQIRVPNSKEPPPRYARLSRGESMVYVTELIVAAGTSTVTAWALSGVCLLRKRRLSQRERN</sequence>
<protein>
    <submittedName>
        <fullName evidence="2">Uncharacterized protein</fullName>
    </submittedName>
</protein>
<reference evidence="2 3" key="1">
    <citation type="submission" date="2019-03" db="EMBL/GenBank/DDBJ databases">
        <title>Deep-cultivation of Planctomycetes and their phenomic and genomic characterization uncovers novel biology.</title>
        <authorList>
            <person name="Wiegand S."/>
            <person name="Jogler M."/>
            <person name="Boedeker C."/>
            <person name="Pinto D."/>
            <person name="Vollmers J."/>
            <person name="Rivas-Marin E."/>
            <person name="Kohn T."/>
            <person name="Peeters S.H."/>
            <person name="Heuer A."/>
            <person name="Rast P."/>
            <person name="Oberbeckmann S."/>
            <person name="Bunk B."/>
            <person name="Jeske O."/>
            <person name="Meyerdierks A."/>
            <person name="Storesund J.E."/>
            <person name="Kallscheuer N."/>
            <person name="Luecker S."/>
            <person name="Lage O.M."/>
            <person name="Pohl T."/>
            <person name="Merkel B.J."/>
            <person name="Hornburger P."/>
            <person name="Mueller R.-W."/>
            <person name="Bruemmer F."/>
            <person name="Labrenz M."/>
            <person name="Spormann A.M."/>
            <person name="Op den Camp H."/>
            <person name="Overmann J."/>
            <person name="Amann R."/>
            <person name="Jetten M.S.M."/>
            <person name="Mascher T."/>
            <person name="Medema M.H."/>
            <person name="Devos D.P."/>
            <person name="Kaster A.-K."/>
            <person name="Ovreas L."/>
            <person name="Rohde M."/>
            <person name="Galperin M.Y."/>
            <person name="Jogler C."/>
        </authorList>
    </citation>
    <scope>NUCLEOTIDE SEQUENCE [LARGE SCALE GENOMIC DNA]</scope>
    <source>
        <strain evidence="2 3">Enr13</strain>
    </source>
</reference>
<evidence type="ECO:0000313" key="2">
    <source>
        <dbReference type="EMBL" id="QDV41748.1"/>
    </source>
</evidence>
<keyword evidence="3" id="KW-1185">Reference proteome</keyword>
<organism evidence="2 3">
    <name type="scientific">Stieleria neptunia</name>
    <dbReference type="NCBI Taxonomy" id="2527979"/>
    <lineage>
        <taxon>Bacteria</taxon>
        <taxon>Pseudomonadati</taxon>
        <taxon>Planctomycetota</taxon>
        <taxon>Planctomycetia</taxon>
        <taxon>Pirellulales</taxon>
        <taxon>Pirellulaceae</taxon>
        <taxon>Stieleria</taxon>
    </lineage>
</organism>
<dbReference type="EMBL" id="CP037423">
    <property type="protein sequence ID" value="QDV41748.1"/>
    <property type="molecule type" value="Genomic_DNA"/>
</dbReference>